<dbReference type="InterPro" id="IPR001647">
    <property type="entry name" value="HTH_TetR"/>
</dbReference>
<evidence type="ECO:0000313" key="4">
    <source>
        <dbReference type="EMBL" id="AQT70004.1"/>
    </source>
</evidence>
<dbReference type="Proteomes" id="UP000189674">
    <property type="component" value="Chromosome"/>
</dbReference>
<dbReference type="Gene3D" id="1.10.357.10">
    <property type="entry name" value="Tetracycline Repressor, domain 2"/>
    <property type="match status" value="1"/>
</dbReference>
<evidence type="ECO:0000256" key="1">
    <source>
        <dbReference type="ARBA" id="ARBA00023125"/>
    </source>
</evidence>
<dbReference type="GO" id="GO:0000976">
    <property type="term" value="F:transcription cis-regulatory region binding"/>
    <property type="evidence" value="ECO:0007669"/>
    <property type="project" value="TreeGrafter"/>
</dbReference>
<keyword evidence="5" id="KW-1185">Reference proteome</keyword>
<evidence type="ECO:0000259" key="3">
    <source>
        <dbReference type="PROSITE" id="PS50977"/>
    </source>
</evidence>
<dbReference type="PANTHER" id="PTHR30055:SF235">
    <property type="entry name" value="TRANSCRIPTIONAL REGULATORY PROTEIN"/>
    <property type="match status" value="1"/>
</dbReference>
<sequence length="250" mass="28266">MTLDALKQTFNMFVLNMCLKVGVSKLARKPEIIDQSNDDTRCRILEIARQHFAEKGFRASSVRAITEEADCNVASVNYYFGSKQNLYVEAFRSVIGNLTEVRVAALEGLLKREHGFTLEELLRTFCRVFIDPLLENGGGRMFMRLMQRELDEKRLPPGLCIDEGMRPVRDAAHEALKRVFPQISTDVSYFCIQSVVGQLVYALQMKTFLSETGYTDWPALDLERTIDHVVHFSAAGIRGCVENTKGSAND</sequence>
<accession>A0A1U9NQJ2</accession>
<dbReference type="PROSITE" id="PS50977">
    <property type="entry name" value="HTH_TETR_2"/>
    <property type="match status" value="1"/>
</dbReference>
<dbReference type="SUPFAM" id="SSF48498">
    <property type="entry name" value="Tetracyclin repressor-like, C-terminal domain"/>
    <property type="match status" value="1"/>
</dbReference>
<gene>
    <name evidence="4" type="ORF">STSP2_03205</name>
</gene>
<dbReference type="InterPro" id="IPR009057">
    <property type="entry name" value="Homeodomain-like_sf"/>
</dbReference>
<protein>
    <submittedName>
        <fullName evidence="4">Putative DNA-binding transcriptional regulator</fullName>
    </submittedName>
</protein>
<dbReference type="GO" id="GO:0003700">
    <property type="term" value="F:DNA-binding transcription factor activity"/>
    <property type="evidence" value="ECO:0007669"/>
    <property type="project" value="TreeGrafter"/>
</dbReference>
<dbReference type="SUPFAM" id="SSF46689">
    <property type="entry name" value="Homeodomain-like"/>
    <property type="match status" value="1"/>
</dbReference>
<dbReference type="PANTHER" id="PTHR30055">
    <property type="entry name" value="HTH-TYPE TRANSCRIPTIONAL REGULATOR RUTR"/>
    <property type="match status" value="1"/>
</dbReference>
<dbReference type="EMBL" id="CP019791">
    <property type="protein sequence ID" value="AQT70004.1"/>
    <property type="molecule type" value="Genomic_DNA"/>
</dbReference>
<dbReference type="Pfam" id="PF00440">
    <property type="entry name" value="TetR_N"/>
    <property type="match status" value="1"/>
</dbReference>
<dbReference type="STRING" id="1936003.STSP2_03205"/>
<evidence type="ECO:0000256" key="2">
    <source>
        <dbReference type="PROSITE-ProRule" id="PRU00335"/>
    </source>
</evidence>
<dbReference type="InterPro" id="IPR036271">
    <property type="entry name" value="Tet_transcr_reg_TetR-rel_C_sf"/>
</dbReference>
<dbReference type="PRINTS" id="PR00455">
    <property type="entry name" value="HTHTETR"/>
</dbReference>
<keyword evidence="1 2" id="KW-0238">DNA-binding</keyword>
<name>A0A1U9NQJ2_9BACT</name>
<feature type="DNA-binding region" description="H-T-H motif" evidence="2">
    <location>
        <begin position="61"/>
        <end position="80"/>
    </location>
</feature>
<dbReference type="InterPro" id="IPR041586">
    <property type="entry name" value="PsrA_TetR_C"/>
</dbReference>
<dbReference type="AlphaFoldDB" id="A0A1U9NQJ2"/>
<evidence type="ECO:0000313" key="5">
    <source>
        <dbReference type="Proteomes" id="UP000189674"/>
    </source>
</evidence>
<organism evidence="4 5">
    <name type="scientific">Anaerohalosphaera lusitana</name>
    <dbReference type="NCBI Taxonomy" id="1936003"/>
    <lineage>
        <taxon>Bacteria</taxon>
        <taxon>Pseudomonadati</taxon>
        <taxon>Planctomycetota</taxon>
        <taxon>Phycisphaerae</taxon>
        <taxon>Sedimentisphaerales</taxon>
        <taxon>Anaerohalosphaeraceae</taxon>
        <taxon>Anaerohalosphaera</taxon>
    </lineage>
</organism>
<proteinExistence type="predicted"/>
<reference evidence="5" key="1">
    <citation type="submission" date="2017-02" db="EMBL/GenBank/DDBJ databases">
        <title>Comparative genomics and description of representatives of a novel lineage of planctomycetes thriving in anoxic sediments.</title>
        <authorList>
            <person name="Spring S."/>
            <person name="Bunk B."/>
            <person name="Sproer C."/>
        </authorList>
    </citation>
    <scope>NUCLEOTIDE SEQUENCE [LARGE SCALE GENOMIC DNA]</scope>
    <source>
        <strain evidence="5">ST-NAGAB-D1</strain>
    </source>
</reference>
<dbReference type="KEGG" id="alus:STSP2_03205"/>
<dbReference type="Pfam" id="PF17939">
    <property type="entry name" value="TetR_C_30"/>
    <property type="match status" value="1"/>
</dbReference>
<feature type="domain" description="HTH tetR-type" evidence="3">
    <location>
        <begin position="38"/>
        <end position="98"/>
    </location>
</feature>
<dbReference type="InterPro" id="IPR050109">
    <property type="entry name" value="HTH-type_TetR-like_transc_reg"/>
</dbReference>